<dbReference type="PROSITE" id="PS50195">
    <property type="entry name" value="PX"/>
    <property type="match status" value="1"/>
</dbReference>
<evidence type="ECO:0000256" key="7">
    <source>
        <dbReference type="ARBA" id="ARBA00023288"/>
    </source>
</evidence>
<feature type="domain" description="PLD phosphodiesterase" evidence="11">
    <location>
        <begin position="1219"/>
        <end position="1246"/>
    </location>
</feature>
<evidence type="ECO:0000256" key="10">
    <source>
        <dbReference type="SAM" id="MobiDB-lite"/>
    </source>
</evidence>
<evidence type="ECO:0000259" key="11">
    <source>
        <dbReference type="PROSITE" id="PS50035"/>
    </source>
</evidence>
<dbReference type="CDD" id="cd06093">
    <property type="entry name" value="PX_domain"/>
    <property type="match status" value="1"/>
</dbReference>
<comment type="caution">
    <text evidence="13">The sequence shown here is derived from an EMBL/GenBank/DDBJ whole genome shotgun (WGS) entry which is preliminary data.</text>
</comment>
<feature type="region of interest" description="Disordered" evidence="10">
    <location>
        <begin position="145"/>
        <end position="193"/>
    </location>
</feature>
<dbReference type="Pfam" id="PF00614">
    <property type="entry name" value="PLDc"/>
    <property type="match status" value="2"/>
</dbReference>
<dbReference type="InterPro" id="IPR016555">
    <property type="entry name" value="PLipase_D_euk"/>
</dbReference>
<proteinExistence type="inferred from homology"/>
<dbReference type="SMART" id="SM00155">
    <property type="entry name" value="PLDc"/>
    <property type="match status" value="2"/>
</dbReference>
<keyword evidence="7" id="KW-0449">Lipoprotein</keyword>
<evidence type="ECO:0000256" key="5">
    <source>
        <dbReference type="ARBA" id="ARBA00022963"/>
    </source>
</evidence>
<feature type="compositionally biased region" description="Low complexity" evidence="10">
    <location>
        <begin position="952"/>
        <end position="965"/>
    </location>
</feature>
<feature type="compositionally biased region" description="Basic and acidic residues" evidence="10">
    <location>
        <begin position="1141"/>
        <end position="1150"/>
    </location>
</feature>
<dbReference type="InterPro" id="IPR036871">
    <property type="entry name" value="PX_dom_sf"/>
</dbReference>
<dbReference type="Proteomes" id="UP001194580">
    <property type="component" value="Unassembled WGS sequence"/>
</dbReference>
<dbReference type="PANTHER" id="PTHR18896">
    <property type="entry name" value="PHOSPHOLIPASE D"/>
    <property type="match status" value="1"/>
</dbReference>
<name>A0AAD4D9A3_9FUNG</name>
<gene>
    <name evidence="13" type="ORF">BGZ95_011895</name>
</gene>
<feature type="region of interest" description="Disordered" evidence="10">
    <location>
        <begin position="1333"/>
        <end position="1374"/>
    </location>
</feature>
<dbReference type="PIRSF" id="PIRSF009376">
    <property type="entry name" value="Phospholipase_D_euk"/>
    <property type="match status" value="1"/>
</dbReference>
<dbReference type="InterPro" id="IPR011993">
    <property type="entry name" value="PH-like_dom_sf"/>
</dbReference>
<sequence>MDNNNNNNNSHSYPQHQDDPIHLATLVSTDPGNKGQSIDSSSYDPSNEKNLDLNNNQQFLLPQPQQQQQQQYPVQPSLEITNASQDALVPNNMNEKDFSSFVGTGTDSIQPPAPVAAPRMKLANLVDKVRVAQILEKSQPDLLSAETSVGANTSSSSSIRLSPLSSNTLDQPESGKASGSMLGGDIIPTTRRPSSTIHNVIEDPEEHHHQSHLRLHSHSRDGGGEDVASGHHRMSHLFPKIFSKDGIRNALFLNSAATAFQKHRAKEAKTMYLPAAALAVMGSAVPALWMRRDDKGRRPPAVLFQMLRIAVTDSEIDLGVSKQIIFRLEMQYGDVKWVIRRTLYEFYKLHLILSAKRFDNLPKFPSQVSYAFSMAKASIGMRAEEKINYIRQSNLARRQALQDYLIQTLQSLDWTVAYDLYEFLEISALSLTKDMGWKGKESYVETKVTDNIHGMCSFGRLKRWNKNWALLRDSYLAFCSTVGSEEPTDVFIFDQTFYVNHKEHYLGLNMHHIEIGNSHRKIEIKGDHNREMLEWMENFTKLKQSSPWVNSHRFGSFAPQRSDAKVRYYVDGKDYFHAVSDAILAAKTEIYICDWWLSPELYLRRPPEKNEEFRLDRLLKKKAMEGVMIYIVVYKEISLALTLDSAHTKIWLQDLHPNIQVQRHPDHISVTATQFWAHHEKICVVDCRLAFIGGLDLCFGRYDSRTHQLADYHPSGGGTIWPGQDYSNPRIKDFANVRDYNNNLIERKLLARMPWHDVSVGVAGQPARDIARHFVQRWNFVKLEKGMKKSHMKFLTPKGEFVSTRNESGWTGTQKVQLLRSSTLWSQGVDLERSIQDAYLSCIQNAEHFIYIENQFFVTLAAENGHPDLKNKIGIALVERITRAHNEGKKFRVIVVMPLMPAFEADIMSSEAGTLRKYIGFYGLRSFDRIKHGKFDAIVEAVREAEERRKGNSSGSNNGTSSNLSQASMSQEHLSEADLNQPQAPRKAGGKNKGKSLASMFLLEPIPRGEEAARIEAIANERKELDMRTTWDDSITKRAMNPAVREHGYIPAATENSLADSQINANIQQETYEAEIAAGNHGSAGNTSPQILDGLGTMVRSAVEKVKGTKEQGDLEPRHHKITRDSLFHRHHHQHDDDEDSVHMEERQGRESMLIPHWGEDDKDKQSIKDGAESIIEPVPGDAREERDEQEGPSTGDEAEPVPVTRPIVDNEVEDFVTEQLYIHSKLMIVDDRIIICGSANINDRSQVGFRDSEIAMIIEDTDMVPSRMNGEPYQAGKLAHALRTDLFKEHLGLLHHVDHDVVTKASVLPVDLDAPHKDPEQERLELIRKANAQAQEQQQQAGSSSSGVGGILQVPAGEDQQNSHIHHPHPLQQHHDGMGYVQTYTPNVDETKAMEEWLSPNPDDAQGDAKKATAKDPEAANQIVMDPLHDSFYEGWWKPVAKTNTEIFREVFRCVPDDSVETWDEYRAFVPNPKKVLQGHVAMEGATADQVTDRLQRVTGHLVEFPTKFLSKENLMGGAVEGAVVPMEIFT</sequence>
<feature type="compositionally biased region" description="Polar residues" evidence="10">
    <location>
        <begin position="966"/>
        <end position="983"/>
    </location>
</feature>
<feature type="region of interest" description="Disordered" evidence="10">
    <location>
        <begin position="946"/>
        <end position="994"/>
    </location>
</feature>
<feature type="region of interest" description="Disordered" evidence="10">
    <location>
        <begin position="205"/>
        <end position="230"/>
    </location>
</feature>
<dbReference type="InterPro" id="IPR001683">
    <property type="entry name" value="PX_dom"/>
</dbReference>
<evidence type="ECO:0000256" key="1">
    <source>
        <dbReference type="ARBA" id="ARBA00000798"/>
    </source>
</evidence>
<dbReference type="Gene3D" id="2.30.29.30">
    <property type="entry name" value="Pleckstrin-homology domain (PH domain)/Phosphotyrosine-binding domain (PTB)"/>
    <property type="match status" value="1"/>
</dbReference>
<evidence type="ECO:0000313" key="13">
    <source>
        <dbReference type="EMBL" id="KAG0272369.1"/>
    </source>
</evidence>
<dbReference type="CDD" id="cd09138">
    <property type="entry name" value="PLDc_vPLD1_2_yPLD_like_1"/>
    <property type="match status" value="1"/>
</dbReference>
<comment type="similarity">
    <text evidence="2 9">Belongs to the phospholipase D family.</text>
</comment>
<dbReference type="InterPro" id="IPR015679">
    <property type="entry name" value="PLipase_D_fam"/>
</dbReference>
<feature type="region of interest" description="Disordered" evidence="10">
    <location>
        <begin position="25"/>
        <end position="52"/>
    </location>
</feature>
<evidence type="ECO:0000256" key="6">
    <source>
        <dbReference type="ARBA" id="ARBA00023098"/>
    </source>
</evidence>
<feature type="compositionally biased region" description="Low complexity" evidence="10">
    <location>
        <begin position="1333"/>
        <end position="1347"/>
    </location>
</feature>
<feature type="region of interest" description="Disordered" evidence="10">
    <location>
        <begin position="1123"/>
        <end position="1207"/>
    </location>
</feature>
<dbReference type="Pfam" id="PF00787">
    <property type="entry name" value="PX"/>
    <property type="match status" value="1"/>
</dbReference>
<keyword evidence="6" id="KW-0443">Lipid metabolism</keyword>
<dbReference type="CDD" id="cd01254">
    <property type="entry name" value="PH_PLD"/>
    <property type="match status" value="1"/>
</dbReference>
<protein>
    <recommendedName>
        <fullName evidence="9">Phospholipase</fullName>
        <ecNumber evidence="9">3.1.4.4</ecNumber>
    </recommendedName>
</protein>
<dbReference type="GO" id="GO:0012505">
    <property type="term" value="C:endomembrane system"/>
    <property type="evidence" value="ECO:0007669"/>
    <property type="project" value="UniProtKB-SubCell"/>
</dbReference>
<feature type="compositionally biased region" description="Polar residues" evidence="10">
    <location>
        <begin position="26"/>
        <end position="45"/>
    </location>
</feature>
<keyword evidence="3" id="KW-0677">Repeat</keyword>
<evidence type="ECO:0000259" key="12">
    <source>
        <dbReference type="PROSITE" id="PS50195"/>
    </source>
</evidence>
<evidence type="ECO:0000313" key="14">
    <source>
        <dbReference type="Proteomes" id="UP001194580"/>
    </source>
</evidence>
<reference evidence="13" key="1">
    <citation type="journal article" date="2020" name="Fungal Divers.">
        <title>Resolving the Mortierellaceae phylogeny through synthesis of multi-gene phylogenetics and phylogenomics.</title>
        <authorList>
            <person name="Vandepol N."/>
            <person name="Liber J."/>
            <person name="Desiro A."/>
            <person name="Na H."/>
            <person name="Kennedy M."/>
            <person name="Barry K."/>
            <person name="Grigoriev I.V."/>
            <person name="Miller A.N."/>
            <person name="O'Donnell K."/>
            <person name="Stajich J.E."/>
            <person name="Bonito G."/>
        </authorList>
    </citation>
    <scope>NUCLEOTIDE SEQUENCE</scope>
    <source>
        <strain evidence="13">NRRL 28262</strain>
    </source>
</reference>
<evidence type="ECO:0000256" key="9">
    <source>
        <dbReference type="PIRNR" id="PIRNR009376"/>
    </source>
</evidence>
<dbReference type="GO" id="GO:0035556">
    <property type="term" value="P:intracellular signal transduction"/>
    <property type="evidence" value="ECO:0007669"/>
    <property type="project" value="InterPro"/>
</dbReference>
<dbReference type="PROSITE" id="PS50035">
    <property type="entry name" value="PLD"/>
    <property type="match status" value="2"/>
</dbReference>
<dbReference type="SUPFAM" id="SSF56024">
    <property type="entry name" value="Phospholipase D/nuclease"/>
    <property type="match status" value="2"/>
</dbReference>
<feature type="compositionally biased region" description="Basic and acidic residues" evidence="10">
    <location>
        <begin position="1158"/>
        <end position="1172"/>
    </location>
</feature>
<dbReference type="GO" id="GO:0035091">
    <property type="term" value="F:phosphatidylinositol binding"/>
    <property type="evidence" value="ECO:0007669"/>
    <property type="project" value="InterPro"/>
</dbReference>
<keyword evidence="4 9" id="KW-0378">Hydrolase</keyword>
<dbReference type="GO" id="GO:0009395">
    <property type="term" value="P:phospholipid catabolic process"/>
    <property type="evidence" value="ECO:0007669"/>
    <property type="project" value="TreeGrafter"/>
</dbReference>
<comment type="subcellular location">
    <subcellularLocation>
        <location evidence="8">Endomembrane system</location>
        <topology evidence="8">Lipid-anchor</topology>
    </subcellularLocation>
</comment>
<evidence type="ECO:0000256" key="4">
    <source>
        <dbReference type="ARBA" id="ARBA00022801"/>
    </source>
</evidence>
<accession>A0AAD4D9A3</accession>
<feature type="domain" description="PLD phosphodiesterase" evidence="11">
    <location>
        <begin position="674"/>
        <end position="701"/>
    </location>
</feature>
<dbReference type="SUPFAM" id="SSF64268">
    <property type="entry name" value="PX domain"/>
    <property type="match status" value="1"/>
</dbReference>
<dbReference type="EMBL" id="JAAAIL010000940">
    <property type="protein sequence ID" value="KAG0272369.1"/>
    <property type="molecule type" value="Genomic_DNA"/>
</dbReference>
<dbReference type="Gene3D" id="3.30.1520.10">
    <property type="entry name" value="Phox-like domain"/>
    <property type="match status" value="1"/>
</dbReference>
<dbReference type="EC" id="3.1.4.4" evidence="9"/>
<dbReference type="Gene3D" id="3.30.870.10">
    <property type="entry name" value="Endonuclease Chain A"/>
    <property type="match status" value="3"/>
</dbReference>
<keyword evidence="14" id="KW-1185">Reference proteome</keyword>
<organism evidence="13 14">
    <name type="scientific">Linnemannia exigua</name>
    <dbReference type="NCBI Taxonomy" id="604196"/>
    <lineage>
        <taxon>Eukaryota</taxon>
        <taxon>Fungi</taxon>
        <taxon>Fungi incertae sedis</taxon>
        <taxon>Mucoromycota</taxon>
        <taxon>Mortierellomycotina</taxon>
        <taxon>Mortierellomycetes</taxon>
        <taxon>Mortierellales</taxon>
        <taxon>Mortierellaceae</taxon>
        <taxon>Linnemannia</taxon>
    </lineage>
</organism>
<evidence type="ECO:0000256" key="3">
    <source>
        <dbReference type="ARBA" id="ARBA00022737"/>
    </source>
</evidence>
<dbReference type="PANTHER" id="PTHR18896:SF76">
    <property type="entry name" value="PHOSPHOLIPASE"/>
    <property type="match status" value="1"/>
</dbReference>
<feature type="domain" description="PX" evidence="12">
    <location>
        <begin position="304"/>
        <end position="431"/>
    </location>
</feature>
<dbReference type="GO" id="GO:0004630">
    <property type="term" value="F:phospholipase D activity"/>
    <property type="evidence" value="ECO:0007669"/>
    <property type="project" value="UniProtKB-UniRule"/>
</dbReference>
<evidence type="ECO:0000256" key="2">
    <source>
        <dbReference type="ARBA" id="ARBA00008664"/>
    </source>
</evidence>
<keyword evidence="5 9" id="KW-0442">Lipid degradation</keyword>
<feature type="compositionally biased region" description="Low complexity" evidence="10">
    <location>
        <begin position="154"/>
        <end position="166"/>
    </location>
</feature>
<dbReference type="SUPFAM" id="SSF50729">
    <property type="entry name" value="PH domain-like"/>
    <property type="match status" value="1"/>
</dbReference>
<comment type="catalytic activity">
    <reaction evidence="1 9">
        <text>a 1,2-diacyl-sn-glycero-3-phosphocholine + H2O = a 1,2-diacyl-sn-glycero-3-phosphate + choline + H(+)</text>
        <dbReference type="Rhea" id="RHEA:14445"/>
        <dbReference type="ChEBI" id="CHEBI:15354"/>
        <dbReference type="ChEBI" id="CHEBI:15377"/>
        <dbReference type="ChEBI" id="CHEBI:15378"/>
        <dbReference type="ChEBI" id="CHEBI:57643"/>
        <dbReference type="ChEBI" id="CHEBI:58608"/>
        <dbReference type="EC" id="3.1.4.4"/>
    </reaction>
</comment>
<evidence type="ECO:0000256" key="8">
    <source>
        <dbReference type="ARBA" id="ARBA00037868"/>
    </source>
</evidence>
<dbReference type="InterPro" id="IPR001736">
    <property type="entry name" value="PLipase_D/transphosphatidylase"/>
</dbReference>
<dbReference type="GO" id="GO:0006654">
    <property type="term" value="P:phosphatidic acid biosynthetic process"/>
    <property type="evidence" value="ECO:0007669"/>
    <property type="project" value="InterPro"/>
</dbReference>